<evidence type="ECO:0000313" key="2">
    <source>
        <dbReference type="EMBL" id="KAG6370582.1"/>
    </source>
</evidence>
<reference evidence="2" key="1">
    <citation type="submission" date="2021-03" db="EMBL/GenBank/DDBJ databases">
        <title>Evolutionary innovations through gain and loss of genes in the ectomycorrhizal Boletales.</title>
        <authorList>
            <person name="Wu G."/>
            <person name="Miyauchi S."/>
            <person name="Morin E."/>
            <person name="Yang Z.-L."/>
            <person name="Xu J."/>
            <person name="Martin F.M."/>
        </authorList>
    </citation>
    <scope>NUCLEOTIDE SEQUENCE</scope>
    <source>
        <strain evidence="2">BR01</strain>
    </source>
</reference>
<feature type="compositionally biased region" description="Basic and acidic residues" evidence="1">
    <location>
        <begin position="563"/>
        <end position="573"/>
    </location>
</feature>
<dbReference type="Proteomes" id="UP000683000">
    <property type="component" value="Unassembled WGS sequence"/>
</dbReference>
<evidence type="ECO:0000313" key="3">
    <source>
        <dbReference type="Proteomes" id="UP000683000"/>
    </source>
</evidence>
<gene>
    <name evidence="2" type="ORF">JVT61DRAFT_11379</name>
</gene>
<keyword evidence="3" id="KW-1185">Reference proteome</keyword>
<proteinExistence type="predicted"/>
<feature type="region of interest" description="Disordered" evidence="1">
    <location>
        <begin position="529"/>
        <end position="588"/>
    </location>
</feature>
<dbReference type="AlphaFoldDB" id="A0A8I2YES5"/>
<feature type="region of interest" description="Disordered" evidence="1">
    <location>
        <begin position="1"/>
        <end position="32"/>
    </location>
</feature>
<feature type="compositionally biased region" description="Basic and acidic residues" evidence="1">
    <location>
        <begin position="141"/>
        <end position="154"/>
    </location>
</feature>
<organism evidence="2 3">
    <name type="scientific">Boletus reticuloceps</name>
    <dbReference type="NCBI Taxonomy" id="495285"/>
    <lineage>
        <taxon>Eukaryota</taxon>
        <taxon>Fungi</taxon>
        <taxon>Dikarya</taxon>
        <taxon>Basidiomycota</taxon>
        <taxon>Agaricomycotina</taxon>
        <taxon>Agaricomycetes</taxon>
        <taxon>Agaricomycetidae</taxon>
        <taxon>Boletales</taxon>
        <taxon>Boletineae</taxon>
        <taxon>Boletaceae</taxon>
        <taxon>Boletoideae</taxon>
        <taxon>Boletus</taxon>
    </lineage>
</organism>
<feature type="compositionally biased region" description="Basic and acidic residues" evidence="1">
    <location>
        <begin position="1"/>
        <end position="17"/>
    </location>
</feature>
<feature type="compositionally biased region" description="Acidic residues" evidence="1">
    <location>
        <begin position="155"/>
        <end position="173"/>
    </location>
</feature>
<sequence>MQKRAAEGEEGGTKKATDATSEASQRDPDLLQGNIQRCSAALQQVLEHLEIQTRWKFSVLMGGPDPMDPEGTNIIASLHVGKTKGDKDFAGVYAGFDTTVIEAYGEFLAEVFSRAGESAVKTTEGCKEKALSTDNGDEDNNDRGKGKDKDKDEDKDQDQDDGNAANDDDDINDTDVSKEGGDKEGDDGERDDVATFTMSPPSCLATPPVPSGQVLLPSSTAISMALPNHTAPLPPSDLANSSALVIPPSTNLASSQDHISPLLPHHDVIGSVNGPALMTNPMSNLFDVTNSFISLSNGNDFAFPQAGSMLGNSWNPFAPGMGANMMNLMPLGMGAVSNVGSGLSLSSTNHNGLVTSGFQHSPVNPLHFNPFPDINAFQFPMVGDMNYGLNAAIQNPYNFIGIPDASSISAYATIPVPVAHSQLVPPMQATTPPASLPLPLLPSPPGPSPPALSSPPHFPGTSLQQPLSNIVHTPAPFVPPTQPVEINLRHTQAAVMGPADDTSLGRSKWKPIPSLCAARDNFIGNENRVPHLETEGTKGGKTGKCMRETESFNRTPTKKNTKKDKVTADREPRNAAPKNKKRKVSKEN</sequence>
<feature type="compositionally biased region" description="Basic and acidic residues" evidence="1">
    <location>
        <begin position="529"/>
        <end position="538"/>
    </location>
</feature>
<feature type="compositionally biased region" description="Pro residues" evidence="1">
    <location>
        <begin position="434"/>
        <end position="458"/>
    </location>
</feature>
<feature type="region of interest" description="Disordered" evidence="1">
    <location>
        <begin position="122"/>
        <end position="211"/>
    </location>
</feature>
<feature type="compositionally biased region" description="Basic residues" evidence="1">
    <location>
        <begin position="578"/>
        <end position="588"/>
    </location>
</feature>
<comment type="caution">
    <text evidence="2">The sequence shown here is derived from an EMBL/GenBank/DDBJ whole genome shotgun (WGS) entry which is preliminary data.</text>
</comment>
<name>A0A8I2YES5_9AGAM</name>
<feature type="region of interest" description="Disordered" evidence="1">
    <location>
        <begin position="429"/>
        <end position="467"/>
    </location>
</feature>
<dbReference type="EMBL" id="JAGFBS010000048">
    <property type="protein sequence ID" value="KAG6370582.1"/>
    <property type="molecule type" value="Genomic_DNA"/>
</dbReference>
<accession>A0A8I2YES5</accession>
<dbReference type="OrthoDB" id="2677857at2759"/>
<protein>
    <submittedName>
        <fullName evidence="2">Uncharacterized protein</fullName>
    </submittedName>
</protein>
<evidence type="ECO:0000256" key="1">
    <source>
        <dbReference type="SAM" id="MobiDB-lite"/>
    </source>
</evidence>